<evidence type="ECO:0000256" key="2">
    <source>
        <dbReference type="SAM" id="SignalP"/>
    </source>
</evidence>
<name>A0ABR3J0Z1_9AGAR</name>
<proteinExistence type="predicted"/>
<evidence type="ECO:0000256" key="1">
    <source>
        <dbReference type="SAM" id="MobiDB-lite"/>
    </source>
</evidence>
<evidence type="ECO:0000313" key="4">
    <source>
        <dbReference type="Proteomes" id="UP001556367"/>
    </source>
</evidence>
<comment type="caution">
    <text evidence="3">The sequence shown here is derived from an EMBL/GenBank/DDBJ whole genome shotgun (WGS) entry which is preliminary data.</text>
</comment>
<dbReference type="Proteomes" id="UP001556367">
    <property type="component" value="Unassembled WGS sequence"/>
</dbReference>
<organism evidence="3 4">
    <name type="scientific">Hohenbuehelia grisea</name>
    <dbReference type="NCBI Taxonomy" id="104357"/>
    <lineage>
        <taxon>Eukaryota</taxon>
        <taxon>Fungi</taxon>
        <taxon>Dikarya</taxon>
        <taxon>Basidiomycota</taxon>
        <taxon>Agaricomycotina</taxon>
        <taxon>Agaricomycetes</taxon>
        <taxon>Agaricomycetidae</taxon>
        <taxon>Agaricales</taxon>
        <taxon>Pleurotineae</taxon>
        <taxon>Pleurotaceae</taxon>
        <taxon>Hohenbuehelia</taxon>
    </lineage>
</organism>
<feature type="region of interest" description="Disordered" evidence="1">
    <location>
        <begin position="634"/>
        <end position="654"/>
    </location>
</feature>
<feature type="chain" id="PRO_5045248454" evidence="2">
    <location>
        <begin position="18"/>
        <end position="654"/>
    </location>
</feature>
<gene>
    <name evidence="3" type="ORF">HGRIS_009301</name>
</gene>
<evidence type="ECO:0000313" key="3">
    <source>
        <dbReference type="EMBL" id="KAL0949221.1"/>
    </source>
</evidence>
<reference evidence="4" key="1">
    <citation type="submission" date="2024-06" db="EMBL/GenBank/DDBJ databases">
        <title>Multi-omics analyses provide insights into the biosynthesis of the anticancer antibiotic pleurotin in Hohenbuehelia grisea.</title>
        <authorList>
            <person name="Weaver J.A."/>
            <person name="Alberti F."/>
        </authorList>
    </citation>
    <scope>NUCLEOTIDE SEQUENCE [LARGE SCALE GENOMIC DNA]</scope>
    <source>
        <strain evidence="4">T-177</strain>
    </source>
</reference>
<accession>A0ABR3J0Z1</accession>
<keyword evidence="4" id="KW-1185">Reference proteome</keyword>
<feature type="signal peptide" evidence="2">
    <location>
        <begin position="1"/>
        <end position="17"/>
    </location>
</feature>
<keyword evidence="2" id="KW-0732">Signal</keyword>
<sequence length="654" mass="69608">MFGRLSALLAVAVLAAAAPHNDWSQACFHGECAYEMTTNSGSSGLLKLYGSPQSISDITAAAGWVVLDCDPHSMVQQIRLVCKSDNADAAGCGHLFEHGGATDKLVRLPENCGSGPFARIAKASVASDQSIPAHMRRHLERRGEAQPEVHLLDIDTNFAAVNTEKAGGISFRFVGFNQPGVSMDGANINWDVNSLSFIDDAVTWVKIAAINVYNKVEETFVAVKEDAVTIGKHIVKLPFELQAWRTIQALPSYLKDATAFNHRMKSAQVEIPLTLPSTKLLSAKAEACLVQANLDVTVGGSGNVKTVVGLIVEGSVIPPSIKDFGAYIDLSADVTAKLDFDIGIDGSVESGRIPLIDPIGIPAISVPGIFAVGPWLQLEASARAVMNIQMNIETEVSYKVDNLKLWYPRKLGGYPQGKKFQSKDSELKLSAAANIEGYGFLEGHIIPSIKLGVLMGNDKAHVAGATAKATVNAYVEADVFARLTLEAAAQASGSIVKVLGHGVPTLDALIPEKLRGLQLVPRSFVLPYSLKARELAAAQAAGWPGPLIEEVSAGASACVWLDLGVAIRGGATAEFFGWEPADVGGQIWAPEKPLQVFSKCWTFGEGVTPLLISKARSKDVSFFDSQAKATKCPAKPRQAVQKAQTKVPAKEFSS</sequence>
<protein>
    <submittedName>
        <fullName evidence="3">Uncharacterized protein</fullName>
    </submittedName>
</protein>
<dbReference type="EMBL" id="JASNQZ010000012">
    <property type="protein sequence ID" value="KAL0949221.1"/>
    <property type="molecule type" value="Genomic_DNA"/>
</dbReference>